<keyword evidence="4" id="KW-1185">Reference proteome</keyword>
<evidence type="ECO:0000313" key="3">
    <source>
        <dbReference type="EMBL" id="SJM30272.1"/>
    </source>
</evidence>
<evidence type="ECO:0000256" key="1">
    <source>
        <dbReference type="SAM" id="MobiDB-lite"/>
    </source>
</evidence>
<dbReference type="Proteomes" id="UP000245698">
    <property type="component" value="Unassembled WGS sequence"/>
</dbReference>
<reference evidence="4" key="1">
    <citation type="submission" date="2016-12" db="EMBL/GenBank/DDBJ databases">
        <authorList>
            <person name="Brunel B."/>
        </authorList>
    </citation>
    <scope>NUCLEOTIDE SEQUENCE [LARGE SCALE GENOMIC DNA]</scope>
</reference>
<dbReference type="AlphaFoldDB" id="A0A2P9AGK6"/>
<keyword evidence="2" id="KW-0472">Membrane</keyword>
<dbReference type="EMBL" id="FUIG01000019">
    <property type="protein sequence ID" value="SJM30272.1"/>
    <property type="molecule type" value="Genomic_DNA"/>
</dbReference>
<evidence type="ECO:0000256" key="2">
    <source>
        <dbReference type="SAM" id="Phobius"/>
    </source>
</evidence>
<name>A0A2P9AGK6_9HYPH</name>
<organism evidence="3 4">
    <name type="scientific">Mesorhizobium delmotii</name>
    <dbReference type="NCBI Taxonomy" id="1631247"/>
    <lineage>
        <taxon>Bacteria</taxon>
        <taxon>Pseudomonadati</taxon>
        <taxon>Pseudomonadota</taxon>
        <taxon>Alphaproteobacteria</taxon>
        <taxon>Hyphomicrobiales</taxon>
        <taxon>Phyllobacteriaceae</taxon>
        <taxon>Mesorhizobium</taxon>
    </lineage>
</organism>
<proteinExistence type="predicted"/>
<protein>
    <submittedName>
        <fullName evidence="3">Uncharacterized protein</fullName>
    </submittedName>
</protein>
<evidence type="ECO:0000313" key="4">
    <source>
        <dbReference type="Proteomes" id="UP000245698"/>
    </source>
</evidence>
<keyword evidence="2" id="KW-0812">Transmembrane</keyword>
<feature type="compositionally biased region" description="Basic and acidic residues" evidence="1">
    <location>
        <begin position="36"/>
        <end position="45"/>
    </location>
</feature>
<dbReference type="RefSeq" id="WP_123147741.1">
    <property type="nucleotide sequence ID" value="NZ_FUIG01000019.1"/>
</dbReference>
<gene>
    <name evidence="3" type="ORF">BQ8482_130171</name>
</gene>
<keyword evidence="2" id="KW-1133">Transmembrane helix</keyword>
<feature type="transmembrane region" description="Helical" evidence="2">
    <location>
        <begin position="6"/>
        <end position="24"/>
    </location>
</feature>
<sequence length="60" mass="6751">MTRVVIIGAVCILATTVIVVAVVMSRENQDSAQQGRTREFFDTRTYDTSGGETMRPEWKK</sequence>
<accession>A0A2P9AGK6</accession>
<feature type="region of interest" description="Disordered" evidence="1">
    <location>
        <begin position="28"/>
        <end position="60"/>
    </location>
</feature>